<sequence length="43" mass="5131">RATSRIHFNKAYTWLCQIKRPLLIHYSTIIKHYANSVPVYPTE</sequence>
<organism evidence="1 2">
    <name type="scientific">Cetraspora pellucida</name>
    <dbReference type="NCBI Taxonomy" id="1433469"/>
    <lineage>
        <taxon>Eukaryota</taxon>
        <taxon>Fungi</taxon>
        <taxon>Fungi incertae sedis</taxon>
        <taxon>Mucoromycota</taxon>
        <taxon>Glomeromycotina</taxon>
        <taxon>Glomeromycetes</taxon>
        <taxon>Diversisporales</taxon>
        <taxon>Gigasporaceae</taxon>
        <taxon>Cetraspora</taxon>
    </lineage>
</organism>
<gene>
    <name evidence="1" type="ORF">SPELUC_LOCUS4091</name>
</gene>
<accession>A0ACA9LDP5</accession>
<evidence type="ECO:0000313" key="1">
    <source>
        <dbReference type="EMBL" id="CAG8524635.1"/>
    </source>
</evidence>
<keyword evidence="2" id="KW-1185">Reference proteome</keyword>
<protein>
    <submittedName>
        <fullName evidence="1">7113_t:CDS:1</fullName>
    </submittedName>
</protein>
<proteinExistence type="predicted"/>
<comment type="caution">
    <text evidence="1">The sequence shown here is derived from an EMBL/GenBank/DDBJ whole genome shotgun (WGS) entry which is preliminary data.</text>
</comment>
<reference evidence="1" key="1">
    <citation type="submission" date="2021-06" db="EMBL/GenBank/DDBJ databases">
        <authorList>
            <person name="Kallberg Y."/>
            <person name="Tangrot J."/>
            <person name="Rosling A."/>
        </authorList>
    </citation>
    <scope>NUCLEOTIDE SEQUENCE</scope>
    <source>
        <strain evidence="1">28 12/20/2015</strain>
    </source>
</reference>
<evidence type="ECO:0000313" key="2">
    <source>
        <dbReference type="Proteomes" id="UP000789366"/>
    </source>
</evidence>
<name>A0ACA9LDP5_9GLOM</name>
<dbReference type="Proteomes" id="UP000789366">
    <property type="component" value="Unassembled WGS sequence"/>
</dbReference>
<feature type="non-terminal residue" evidence="1">
    <location>
        <position position="1"/>
    </location>
</feature>
<dbReference type="EMBL" id="CAJVPW010003469">
    <property type="protein sequence ID" value="CAG8524635.1"/>
    <property type="molecule type" value="Genomic_DNA"/>
</dbReference>